<reference evidence="1 2" key="2">
    <citation type="submission" date="2018-11" db="EMBL/GenBank/DDBJ databases">
        <authorList>
            <consortium name="Pathogen Informatics"/>
        </authorList>
    </citation>
    <scope>NUCLEOTIDE SEQUENCE [LARGE SCALE GENOMIC DNA]</scope>
</reference>
<name>A0A183DNZ6_9BILA</name>
<protein>
    <submittedName>
        <fullName evidence="1 3">Uncharacterized protein</fullName>
    </submittedName>
</protein>
<evidence type="ECO:0000313" key="2">
    <source>
        <dbReference type="Proteomes" id="UP000271098"/>
    </source>
</evidence>
<dbReference type="Proteomes" id="UP000271098">
    <property type="component" value="Unassembled WGS sequence"/>
</dbReference>
<reference evidence="3" key="1">
    <citation type="submission" date="2016-06" db="UniProtKB">
        <authorList>
            <consortium name="WormBaseParasite"/>
        </authorList>
    </citation>
    <scope>IDENTIFICATION</scope>
</reference>
<dbReference type="WBParaSite" id="GPUH_0001045001-mRNA-1">
    <property type="protein sequence ID" value="GPUH_0001045001-mRNA-1"/>
    <property type="gene ID" value="GPUH_0001045001"/>
</dbReference>
<accession>A0A183DNZ6</accession>
<organism evidence="3">
    <name type="scientific">Gongylonema pulchrum</name>
    <dbReference type="NCBI Taxonomy" id="637853"/>
    <lineage>
        <taxon>Eukaryota</taxon>
        <taxon>Metazoa</taxon>
        <taxon>Ecdysozoa</taxon>
        <taxon>Nematoda</taxon>
        <taxon>Chromadorea</taxon>
        <taxon>Rhabditida</taxon>
        <taxon>Spirurina</taxon>
        <taxon>Spiruromorpha</taxon>
        <taxon>Spiruroidea</taxon>
        <taxon>Gongylonematidae</taxon>
        <taxon>Gongylonema</taxon>
    </lineage>
</organism>
<gene>
    <name evidence="1" type="ORF">GPUH_LOCUS10437</name>
</gene>
<proteinExistence type="predicted"/>
<evidence type="ECO:0000313" key="3">
    <source>
        <dbReference type="WBParaSite" id="GPUH_0001045001-mRNA-1"/>
    </source>
</evidence>
<sequence length="115" mass="12692">MCSVKWHCGWSAGAILERSTTMQRQQEQAALAVSHINIHAAAASSRAFPCAGLNSPRILSSSEDLELLRIRSQMHFCCIPCILLRDDSDAERLFAPSSSSSRSILFLYCCSTDVR</sequence>
<dbReference type="AlphaFoldDB" id="A0A183DNZ6"/>
<keyword evidence="2" id="KW-1185">Reference proteome</keyword>
<dbReference type="EMBL" id="UYRT01077974">
    <property type="protein sequence ID" value="VDN17442.1"/>
    <property type="molecule type" value="Genomic_DNA"/>
</dbReference>
<evidence type="ECO:0000313" key="1">
    <source>
        <dbReference type="EMBL" id="VDN17442.1"/>
    </source>
</evidence>